<protein>
    <submittedName>
        <fullName evidence="1">Uncharacterized protein</fullName>
    </submittedName>
</protein>
<keyword evidence="2" id="KW-1185">Reference proteome</keyword>
<reference evidence="1 2" key="1">
    <citation type="journal article" date="2013" name="Curr. Biol.">
        <title>The Genome of the Foraminiferan Reticulomyxa filosa.</title>
        <authorList>
            <person name="Glockner G."/>
            <person name="Hulsmann N."/>
            <person name="Schleicher M."/>
            <person name="Noegel A.A."/>
            <person name="Eichinger L."/>
            <person name="Gallinger C."/>
            <person name="Pawlowski J."/>
            <person name="Sierra R."/>
            <person name="Euteneuer U."/>
            <person name="Pillet L."/>
            <person name="Moustafa A."/>
            <person name="Platzer M."/>
            <person name="Groth M."/>
            <person name="Szafranski K."/>
            <person name="Schliwa M."/>
        </authorList>
    </citation>
    <scope>NUCLEOTIDE SEQUENCE [LARGE SCALE GENOMIC DNA]</scope>
</reference>
<name>X6LJY5_RETFI</name>
<evidence type="ECO:0000313" key="2">
    <source>
        <dbReference type="Proteomes" id="UP000023152"/>
    </source>
</evidence>
<gene>
    <name evidence="1" type="ORF">RFI_35545</name>
</gene>
<comment type="caution">
    <text evidence="1">The sequence shown here is derived from an EMBL/GenBank/DDBJ whole genome shotgun (WGS) entry which is preliminary data.</text>
</comment>
<dbReference type="EMBL" id="ASPP01037175">
    <property type="protein sequence ID" value="ETO01894.1"/>
    <property type="molecule type" value="Genomic_DNA"/>
</dbReference>
<proteinExistence type="predicted"/>
<dbReference type="Proteomes" id="UP000023152">
    <property type="component" value="Unassembled WGS sequence"/>
</dbReference>
<dbReference type="AlphaFoldDB" id="X6LJY5"/>
<organism evidence="1 2">
    <name type="scientific">Reticulomyxa filosa</name>
    <dbReference type="NCBI Taxonomy" id="46433"/>
    <lineage>
        <taxon>Eukaryota</taxon>
        <taxon>Sar</taxon>
        <taxon>Rhizaria</taxon>
        <taxon>Retaria</taxon>
        <taxon>Foraminifera</taxon>
        <taxon>Monothalamids</taxon>
        <taxon>Reticulomyxidae</taxon>
        <taxon>Reticulomyxa</taxon>
    </lineage>
</organism>
<evidence type="ECO:0000313" key="1">
    <source>
        <dbReference type="EMBL" id="ETO01894.1"/>
    </source>
</evidence>
<sequence>MSSAPQSNDATLPTNEQIMIMSQETLRQQLAELCEVVKDNESVVSSRLRLSAHCKILKANGNKMENDNTKLLTESQYVHNLENDAKDNLNLASVLNADSDDEISLRRQLSTLQKQITKLDYSLKEKVSLMRHQHVDIGVSSSMELDAPYGIPILSERPYIGRSMNGNEDQEIACGDDNTLRLAM</sequence>
<accession>X6LJY5</accession>